<dbReference type="STRING" id="1484053.SAMN05444274_102305"/>
<evidence type="ECO:0000313" key="7">
    <source>
        <dbReference type="Proteomes" id="UP000184164"/>
    </source>
</evidence>
<reference evidence="6 7" key="1">
    <citation type="submission" date="2016-11" db="EMBL/GenBank/DDBJ databases">
        <authorList>
            <person name="Jaros S."/>
            <person name="Januszkiewicz K."/>
            <person name="Wedrychowicz H."/>
        </authorList>
    </citation>
    <scope>NUCLEOTIDE SEQUENCE [LARGE SCALE GENOMIC DNA]</scope>
    <source>
        <strain evidence="6 7">DSM 26910</strain>
    </source>
</reference>
<dbReference type="InterPro" id="IPR036388">
    <property type="entry name" value="WH-like_DNA-bd_sf"/>
</dbReference>
<dbReference type="InterPro" id="IPR036390">
    <property type="entry name" value="WH_DNA-bd_sf"/>
</dbReference>
<name>A0A1M4W499_9BACT</name>
<proteinExistence type="inferred from homology"/>
<dbReference type="PROSITE" id="PS50931">
    <property type="entry name" value="HTH_LYSR"/>
    <property type="match status" value="1"/>
</dbReference>
<organism evidence="6 7">
    <name type="scientific">Mariniphaga anaerophila</name>
    <dbReference type="NCBI Taxonomy" id="1484053"/>
    <lineage>
        <taxon>Bacteria</taxon>
        <taxon>Pseudomonadati</taxon>
        <taxon>Bacteroidota</taxon>
        <taxon>Bacteroidia</taxon>
        <taxon>Marinilabiliales</taxon>
        <taxon>Prolixibacteraceae</taxon>
        <taxon>Mariniphaga</taxon>
    </lineage>
</organism>
<dbReference type="OrthoDB" id="9803735at2"/>
<dbReference type="FunFam" id="1.10.10.10:FF:000001">
    <property type="entry name" value="LysR family transcriptional regulator"/>
    <property type="match status" value="1"/>
</dbReference>
<dbReference type="EMBL" id="FQUM01000002">
    <property type="protein sequence ID" value="SHE75772.1"/>
    <property type="molecule type" value="Genomic_DNA"/>
</dbReference>
<dbReference type="InterPro" id="IPR050950">
    <property type="entry name" value="HTH-type_LysR_regulators"/>
</dbReference>
<keyword evidence="2" id="KW-0805">Transcription regulation</keyword>
<evidence type="ECO:0000256" key="3">
    <source>
        <dbReference type="ARBA" id="ARBA00023125"/>
    </source>
</evidence>
<dbReference type="GO" id="GO:0003700">
    <property type="term" value="F:DNA-binding transcription factor activity"/>
    <property type="evidence" value="ECO:0007669"/>
    <property type="project" value="InterPro"/>
</dbReference>
<comment type="similarity">
    <text evidence="1">Belongs to the LysR transcriptional regulatory family.</text>
</comment>
<evidence type="ECO:0000256" key="2">
    <source>
        <dbReference type="ARBA" id="ARBA00023015"/>
    </source>
</evidence>
<dbReference type="Proteomes" id="UP000184164">
    <property type="component" value="Unassembled WGS sequence"/>
</dbReference>
<keyword evidence="7" id="KW-1185">Reference proteome</keyword>
<dbReference type="Gene3D" id="3.40.190.10">
    <property type="entry name" value="Periplasmic binding protein-like II"/>
    <property type="match status" value="2"/>
</dbReference>
<dbReference type="GO" id="GO:0005829">
    <property type="term" value="C:cytosol"/>
    <property type="evidence" value="ECO:0007669"/>
    <property type="project" value="TreeGrafter"/>
</dbReference>
<dbReference type="RefSeq" id="WP_072999418.1">
    <property type="nucleotide sequence ID" value="NZ_FQUM01000002.1"/>
</dbReference>
<dbReference type="InterPro" id="IPR005119">
    <property type="entry name" value="LysR_subst-bd"/>
</dbReference>
<evidence type="ECO:0000256" key="4">
    <source>
        <dbReference type="ARBA" id="ARBA00023163"/>
    </source>
</evidence>
<dbReference type="PANTHER" id="PTHR30419:SF29">
    <property type="entry name" value="LYSR-FAMILY TRANSCRIPTIONAL REGULATOR"/>
    <property type="match status" value="1"/>
</dbReference>
<evidence type="ECO:0000259" key="5">
    <source>
        <dbReference type="PROSITE" id="PS50931"/>
    </source>
</evidence>
<dbReference type="InterPro" id="IPR000847">
    <property type="entry name" value="LysR_HTH_N"/>
</dbReference>
<keyword evidence="3" id="KW-0238">DNA-binding</keyword>
<feature type="domain" description="HTH lysR-type" evidence="5">
    <location>
        <begin position="1"/>
        <end position="58"/>
    </location>
</feature>
<protein>
    <submittedName>
        <fullName evidence="6">LysR family transcriptional regulator, hydrogen peroxide-inducible genes activator</fullName>
    </submittedName>
</protein>
<dbReference type="SUPFAM" id="SSF46785">
    <property type="entry name" value="Winged helix' DNA-binding domain"/>
    <property type="match status" value="1"/>
</dbReference>
<dbReference type="AlphaFoldDB" id="A0A1M4W499"/>
<sequence>MNFTQLEYLKALVHHGSFSLAAEKLKITQPALSLQIAKLEEKLDFKLLDRRKRPIQLTPEGETFYEKTIEILKLMNELKQVSFEMGEEVKGYLKVGIIPTLAPYLVSLFTDNLNADYPNLQLEVSEQKTEEIIRQIKMGTLDCGILSTPVFAVGVKFERLFFEKFYAYVSEKHPQFKKRELNMTDIPEEDIWYLEEGNCFQNQVNSICQVNLQKAKSQSLIYRSNSIESLRRIVENKHGITFIPELATINIPSEQEELVKKLAGPTPVREISLVTTRNNPKERQISVVKNAIIQSVPKRMRQKPEGAIIDTNIRI</sequence>
<dbReference type="GO" id="GO:0003677">
    <property type="term" value="F:DNA binding"/>
    <property type="evidence" value="ECO:0007669"/>
    <property type="project" value="UniProtKB-KW"/>
</dbReference>
<evidence type="ECO:0000256" key="1">
    <source>
        <dbReference type="ARBA" id="ARBA00009437"/>
    </source>
</evidence>
<dbReference type="CDD" id="cd08411">
    <property type="entry name" value="PBP2_OxyR"/>
    <property type="match status" value="1"/>
</dbReference>
<accession>A0A1M4W499</accession>
<dbReference type="Gene3D" id="1.10.10.10">
    <property type="entry name" value="Winged helix-like DNA-binding domain superfamily/Winged helix DNA-binding domain"/>
    <property type="match status" value="1"/>
</dbReference>
<dbReference type="SUPFAM" id="SSF53850">
    <property type="entry name" value="Periplasmic binding protein-like II"/>
    <property type="match status" value="1"/>
</dbReference>
<dbReference type="Pfam" id="PF03466">
    <property type="entry name" value="LysR_substrate"/>
    <property type="match status" value="1"/>
</dbReference>
<keyword evidence="4" id="KW-0804">Transcription</keyword>
<dbReference type="PRINTS" id="PR00039">
    <property type="entry name" value="HTHLYSR"/>
</dbReference>
<dbReference type="PANTHER" id="PTHR30419">
    <property type="entry name" value="HTH-TYPE TRANSCRIPTIONAL REGULATOR YBHD"/>
    <property type="match status" value="1"/>
</dbReference>
<gene>
    <name evidence="6" type="ORF">SAMN05444274_102305</name>
</gene>
<dbReference type="Pfam" id="PF00126">
    <property type="entry name" value="HTH_1"/>
    <property type="match status" value="1"/>
</dbReference>
<evidence type="ECO:0000313" key="6">
    <source>
        <dbReference type="EMBL" id="SHE75772.1"/>
    </source>
</evidence>